<keyword evidence="1" id="KW-0812">Transmembrane</keyword>
<keyword evidence="1" id="KW-0472">Membrane</keyword>
<dbReference type="EMBL" id="MLAK01001071">
    <property type="protein sequence ID" value="OHS98193.1"/>
    <property type="molecule type" value="Genomic_DNA"/>
</dbReference>
<dbReference type="RefSeq" id="XP_068351330.1">
    <property type="nucleotide sequence ID" value="XM_068494663.1"/>
</dbReference>
<accession>A0A1J4JHJ4</accession>
<proteinExistence type="predicted"/>
<gene>
    <name evidence="2" type="ORF">TRFO_09072</name>
</gene>
<sequence>MIPAFTLIQNKYFFVSFVSCTFHPVRSDHVFNGDNIYFLYLEKCLITAPNFISIYGFNADLNKNSTVMIRSCKCYFTVTSQETTFYLGNIYLYCENSFFKIDSDSRSSLDSPKVLFELLSKQKQKKVGFFKNITIFNNAKLYMCELLKSPASFEYCQFYMEYRDDVPAMFVFRFCDININDCCFMIDNFRKNLKDLAIDLRMAERIIMERPKYLFAVFWCQADIAHDKLIFHGKNLFSLSDGCFISNIVNSYSKFSFLNQKSCILNSSENSEHSLISATPYHIFHTMFYPIRTREFSGNDQKSISVDSNKNKDLKEAQSALIKISIFFLLMILILTSFFSAIVIKCLIKDIKKQTNDSSELISEESSSSIMIPDYTSCPINILDDTNVIDEQSEMKRSQNMHISEICEKNIRTNYIVYNDIISEKNEFLSVE</sequence>
<feature type="transmembrane region" description="Helical" evidence="1">
    <location>
        <begin position="320"/>
        <end position="344"/>
    </location>
</feature>
<dbReference type="GeneID" id="94829367"/>
<organism evidence="2 3">
    <name type="scientific">Tritrichomonas foetus</name>
    <dbReference type="NCBI Taxonomy" id="1144522"/>
    <lineage>
        <taxon>Eukaryota</taxon>
        <taxon>Metamonada</taxon>
        <taxon>Parabasalia</taxon>
        <taxon>Tritrichomonadida</taxon>
        <taxon>Tritrichomonadidae</taxon>
        <taxon>Tritrichomonas</taxon>
    </lineage>
</organism>
<name>A0A1J4JHJ4_9EUKA</name>
<keyword evidence="1" id="KW-1133">Transmembrane helix</keyword>
<evidence type="ECO:0000313" key="3">
    <source>
        <dbReference type="Proteomes" id="UP000179807"/>
    </source>
</evidence>
<protein>
    <submittedName>
        <fullName evidence="2">Uncharacterized protein</fullName>
    </submittedName>
</protein>
<dbReference type="Proteomes" id="UP000179807">
    <property type="component" value="Unassembled WGS sequence"/>
</dbReference>
<reference evidence="2" key="1">
    <citation type="submission" date="2016-10" db="EMBL/GenBank/DDBJ databases">
        <authorList>
            <person name="Benchimol M."/>
            <person name="Almeida L.G."/>
            <person name="Vasconcelos A.T."/>
            <person name="Perreira-Neves A."/>
            <person name="Rosa I.A."/>
            <person name="Tasca T."/>
            <person name="Bogo M.R."/>
            <person name="de Souza W."/>
        </authorList>
    </citation>
    <scope>NUCLEOTIDE SEQUENCE [LARGE SCALE GENOMIC DNA]</scope>
    <source>
        <strain evidence="2">K</strain>
    </source>
</reference>
<comment type="caution">
    <text evidence="2">The sequence shown here is derived from an EMBL/GenBank/DDBJ whole genome shotgun (WGS) entry which is preliminary data.</text>
</comment>
<keyword evidence="3" id="KW-1185">Reference proteome</keyword>
<dbReference type="AlphaFoldDB" id="A0A1J4JHJ4"/>
<dbReference type="VEuPathDB" id="TrichDB:TRFO_09072"/>
<evidence type="ECO:0000313" key="2">
    <source>
        <dbReference type="EMBL" id="OHS98193.1"/>
    </source>
</evidence>
<evidence type="ECO:0000256" key="1">
    <source>
        <dbReference type="SAM" id="Phobius"/>
    </source>
</evidence>